<gene>
    <name evidence="1" type="ORF">OXU80_09985</name>
</gene>
<keyword evidence="2" id="KW-1185">Reference proteome</keyword>
<dbReference type="EMBL" id="CP113520">
    <property type="protein sequence ID" value="WAJ30502.1"/>
    <property type="molecule type" value="Genomic_DNA"/>
</dbReference>
<sequence>MAEAAGDPSGHETAHVGNEALARLFRLPPEDARTVASLAQEMLSGSGVDATRFFAALDAGEGFGAALGLTPPVLEALYARAYRWFTVGHPEKAEPLFRALCVADPGNADAFVGLGICLRLLGRVDAARLALDTAARLRPDWAVPTFHLCELALACRDDAAAARHLEDFRNRARADTPAAMSAEAARFAQVLALRRRRPEAAAG</sequence>
<name>A0ACD4NUF0_9HYPH</name>
<accession>A0ACD4NUF0</accession>
<reference evidence="1" key="1">
    <citation type="submission" date="2022-11" db="EMBL/GenBank/DDBJ databases">
        <title>beta-Carotene-producing bacterium, Jeongeuplla avenae sp. nov., alleviates the salt stress of Arabidopsis seedlings.</title>
        <authorList>
            <person name="Jiang L."/>
            <person name="Lee J."/>
        </authorList>
    </citation>
    <scope>NUCLEOTIDE SEQUENCE</scope>
    <source>
        <strain evidence="1">DY_R2A_6</strain>
    </source>
</reference>
<evidence type="ECO:0000313" key="1">
    <source>
        <dbReference type="EMBL" id="WAJ30502.1"/>
    </source>
</evidence>
<dbReference type="Proteomes" id="UP001163223">
    <property type="component" value="Chromosome"/>
</dbReference>
<evidence type="ECO:0000313" key="2">
    <source>
        <dbReference type="Proteomes" id="UP001163223"/>
    </source>
</evidence>
<organism evidence="1 2">
    <name type="scientific">Antarcticirhabdus aurantiaca</name>
    <dbReference type="NCBI Taxonomy" id="2606717"/>
    <lineage>
        <taxon>Bacteria</taxon>
        <taxon>Pseudomonadati</taxon>
        <taxon>Pseudomonadota</taxon>
        <taxon>Alphaproteobacteria</taxon>
        <taxon>Hyphomicrobiales</taxon>
        <taxon>Aurantimonadaceae</taxon>
        <taxon>Antarcticirhabdus</taxon>
    </lineage>
</organism>
<protein>
    <submittedName>
        <fullName evidence="1">Tetratricopeptide repeat protein</fullName>
    </submittedName>
</protein>
<proteinExistence type="predicted"/>